<dbReference type="OrthoDB" id="7357196at2759"/>
<feature type="transmembrane region" description="Helical" evidence="4">
    <location>
        <begin position="301"/>
        <end position="324"/>
    </location>
</feature>
<keyword evidence="4" id="KW-0472">Membrane</keyword>
<dbReference type="WBParaSite" id="HPBE_0000791601-mRNA-1">
    <property type="protein sequence ID" value="HPBE_0000791601-mRNA-1"/>
    <property type="gene ID" value="HPBE_0000791601"/>
</dbReference>
<dbReference type="Gene3D" id="3.10.100.10">
    <property type="entry name" value="Mannose-Binding Protein A, subunit A"/>
    <property type="match status" value="1"/>
</dbReference>
<evidence type="ECO:0000313" key="9">
    <source>
        <dbReference type="WBParaSite" id="HPBE_0000791601-mRNA-1"/>
    </source>
</evidence>
<dbReference type="InterPro" id="IPR016187">
    <property type="entry name" value="CTDL_fold"/>
</dbReference>
<keyword evidence="4" id="KW-0812">Transmembrane</keyword>
<keyword evidence="1" id="KW-1015">Disulfide bond</keyword>
<keyword evidence="8" id="KW-1185">Reference proteome</keyword>
<feature type="compositionally biased region" description="Polar residues" evidence="3">
    <location>
        <begin position="372"/>
        <end position="385"/>
    </location>
</feature>
<sequence length="495" mass="55525">MSDRTAPPHRQLFRSPLMVNCLKMTMLQRRRDERSLAGPLNDRVLCVRYLVTMPNGDHLRGRLGPAAASMCLNVIALSSARFSPLAQLLLFFSCLIFSSCAQSTCSGATYLNVTRAKQYLSTPFYGSANYPPNMNCYYVLKADPESRILVELLDVDMEAQLFRSCLDFVGFHEAFGECDAGWLSRDDGMCYRHVQTLPKVGWADAQEQCGQMQANLASIRNEKDYEYMSRSFGHSSGHSWIGYTDADQEGTLMDVNLKATALYPFRLFLILDLLDWSTIVAGPQHLRVRTGSKATGTNYTIWLLILVALVLLIIVLCIICQACMKKREQNRVHSTESNRLVRGLEATQSHSNAVATKDQQSAQVNYHRVTEQAASEQPKTVQLSPVQADVHADPTESTPSALPNLVDESNLRLKEQEKEQKDQTLSATIAVPSAQPPRSLPPLSIRETTLQSINTREESFLRSKRTSELFDRPKMNVLENVSAISLDEFWSNTKD</sequence>
<evidence type="ECO:0000256" key="2">
    <source>
        <dbReference type="PROSITE-ProRule" id="PRU00059"/>
    </source>
</evidence>
<protein>
    <submittedName>
        <fullName evidence="9">CUB domain-containing protein</fullName>
    </submittedName>
</protein>
<dbReference type="SUPFAM" id="SSF49854">
    <property type="entry name" value="Spermadhesin, CUB domain"/>
    <property type="match status" value="1"/>
</dbReference>
<feature type="region of interest" description="Disordered" evidence="3">
    <location>
        <begin position="341"/>
        <end position="407"/>
    </location>
</feature>
<dbReference type="SUPFAM" id="SSF56436">
    <property type="entry name" value="C-type lectin-like"/>
    <property type="match status" value="1"/>
</dbReference>
<evidence type="ECO:0000313" key="8">
    <source>
        <dbReference type="Proteomes" id="UP000050761"/>
    </source>
</evidence>
<evidence type="ECO:0000313" key="7">
    <source>
        <dbReference type="EMBL" id="VDO74126.1"/>
    </source>
</evidence>
<reference evidence="9" key="2">
    <citation type="submission" date="2019-09" db="UniProtKB">
        <authorList>
            <consortium name="WormBaseParasite"/>
        </authorList>
    </citation>
    <scope>IDENTIFICATION</scope>
</reference>
<evidence type="ECO:0000259" key="5">
    <source>
        <dbReference type="PROSITE" id="PS01180"/>
    </source>
</evidence>
<evidence type="ECO:0000256" key="1">
    <source>
        <dbReference type="ARBA" id="ARBA00023157"/>
    </source>
</evidence>
<dbReference type="Pfam" id="PF00431">
    <property type="entry name" value="CUB"/>
    <property type="match status" value="1"/>
</dbReference>
<dbReference type="PROSITE" id="PS50041">
    <property type="entry name" value="C_TYPE_LECTIN_2"/>
    <property type="match status" value="1"/>
</dbReference>
<feature type="compositionally biased region" description="Polar residues" evidence="3">
    <location>
        <begin position="346"/>
        <end position="364"/>
    </location>
</feature>
<dbReference type="Proteomes" id="UP000050761">
    <property type="component" value="Unassembled WGS sequence"/>
</dbReference>
<dbReference type="InterPro" id="IPR000859">
    <property type="entry name" value="CUB_dom"/>
</dbReference>
<gene>
    <name evidence="7" type="ORF">HPBE_LOCUS7917</name>
</gene>
<dbReference type="InterPro" id="IPR035914">
    <property type="entry name" value="Sperma_CUB_dom_sf"/>
</dbReference>
<evidence type="ECO:0000256" key="4">
    <source>
        <dbReference type="SAM" id="Phobius"/>
    </source>
</evidence>
<dbReference type="Pfam" id="PF00059">
    <property type="entry name" value="Lectin_C"/>
    <property type="match status" value="1"/>
</dbReference>
<reference evidence="7 8" key="1">
    <citation type="submission" date="2018-11" db="EMBL/GenBank/DDBJ databases">
        <authorList>
            <consortium name="Pathogen Informatics"/>
        </authorList>
    </citation>
    <scope>NUCLEOTIDE SEQUENCE [LARGE SCALE GENOMIC DNA]</scope>
</reference>
<dbReference type="PROSITE" id="PS01180">
    <property type="entry name" value="CUB"/>
    <property type="match status" value="1"/>
</dbReference>
<evidence type="ECO:0000259" key="6">
    <source>
        <dbReference type="PROSITE" id="PS50041"/>
    </source>
</evidence>
<name>A0A3P7XJI1_HELPZ</name>
<organism evidence="7">
    <name type="scientific">Heligmosomoides polygyrus</name>
    <name type="common">Parasitic roundworm</name>
    <dbReference type="NCBI Taxonomy" id="6339"/>
    <lineage>
        <taxon>Eukaryota</taxon>
        <taxon>Metazoa</taxon>
        <taxon>Ecdysozoa</taxon>
        <taxon>Nematoda</taxon>
        <taxon>Chromadorea</taxon>
        <taxon>Rhabditida</taxon>
        <taxon>Rhabditina</taxon>
        <taxon>Rhabditomorpha</taxon>
        <taxon>Strongyloidea</taxon>
        <taxon>Heligmosomidae</taxon>
        <taxon>Heligmosomoides</taxon>
    </lineage>
</organism>
<evidence type="ECO:0000256" key="3">
    <source>
        <dbReference type="SAM" id="MobiDB-lite"/>
    </source>
</evidence>
<dbReference type="AlphaFoldDB" id="A0A3P7XJI1"/>
<dbReference type="EMBL" id="UZAH01026006">
    <property type="protein sequence ID" value="VDO74126.1"/>
    <property type="molecule type" value="Genomic_DNA"/>
</dbReference>
<feature type="domain" description="C-type lectin" evidence="6">
    <location>
        <begin position="186"/>
        <end position="302"/>
    </location>
</feature>
<dbReference type="InterPro" id="IPR016186">
    <property type="entry name" value="C-type_lectin-like/link_sf"/>
</dbReference>
<accession>A0A3P7XJI1</accession>
<keyword evidence="4" id="KW-1133">Transmembrane helix</keyword>
<feature type="domain" description="CUB" evidence="5">
    <location>
        <begin position="105"/>
        <end position="245"/>
    </location>
</feature>
<comment type="caution">
    <text evidence="2">Lacks conserved residue(s) required for the propagation of feature annotation.</text>
</comment>
<proteinExistence type="predicted"/>
<dbReference type="InterPro" id="IPR001304">
    <property type="entry name" value="C-type_lectin-like"/>
</dbReference>
<dbReference type="CDD" id="cd00037">
    <property type="entry name" value="CLECT"/>
    <property type="match status" value="1"/>
</dbReference>